<dbReference type="EMBL" id="JASSZA010000023">
    <property type="protein sequence ID" value="KAK2082777.1"/>
    <property type="molecule type" value="Genomic_DNA"/>
</dbReference>
<dbReference type="PANTHER" id="PTHR15012">
    <property type="entry name" value="APICAL PROTEIN/SHROOM-RELATED"/>
    <property type="match status" value="1"/>
</dbReference>
<dbReference type="PROSITE" id="PS51307">
    <property type="entry name" value="ASD2"/>
    <property type="match status" value="1"/>
</dbReference>
<organism evidence="6 7">
    <name type="scientific">Saguinus oedipus</name>
    <name type="common">Cotton-top tamarin</name>
    <name type="synonym">Oedipomidas oedipus</name>
    <dbReference type="NCBI Taxonomy" id="9490"/>
    <lineage>
        <taxon>Eukaryota</taxon>
        <taxon>Metazoa</taxon>
        <taxon>Chordata</taxon>
        <taxon>Craniata</taxon>
        <taxon>Vertebrata</taxon>
        <taxon>Euteleostomi</taxon>
        <taxon>Mammalia</taxon>
        <taxon>Eutheria</taxon>
        <taxon>Euarchontoglires</taxon>
        <taxon>Primates</taxon>
        <taxon>Haplorrhini</taxon>
        <taxon>Platyrrhini</taxon>
        <taxon>Cebidae</taxon>
        <taxon>Callitrichinae</taxon>
        <taxon>Saguinus</taxon>
    </lineage>
</organism>
<evidence type="ECO:0000256" key="4">
    <source>
        <dbReference type="ARBA" id="ARBA00023212"/>
    </source>
</evidence>
<evidence type="ECO:0000256" key="1">
    <source>
        <dbReference type="ARBA" id="ARBA00004245"/>
    </source>
</evidence>
<keyword evidence="7" id="KW-1185">Reference proteome</keyword>
<evidence type="ECO:0000313" key="7">
    <source>
        <dbReference type="Proteomes" id="UP001266305"/>
    </source>
</evidence>
<evidence type="ECO:0000313" key="6">
    <source>
        <dbReference type="EMBL" id="KAK2082777.1"/>
    </source>
</evidence>
<comment type="similarity">
    <text evidence="2">Belongs to the shroom family.</text>
</comment>
<dbReference type="InterPro" id="IPR014799">
    <property type="entry name" value="ASD2_dom"/>
</dbReference>
<dbReference type="Proteomes" id="UP001266305">
    <property type="component" value="Unassembled WGS sequence"/>
</dbReference>
<dbReference type="Pfam" id="PF08687">
    <property type="entry name" value="ASD2"/>
    <property type="match status" value="1"/>
</dbReference>
<keyword evidence="4" id="KW-0206">Cytoskeleton</keyword>
<feature type="domain" description="ASD2" evidence="5">
    <location>
        <begin position="22"/>
        <end position="304"/>
    </location>
</feature>
<evidence type="ECO:0000256" key="3">
    <source>
        <dbReference type="ARBA" id="ARBA00022490"/>
    </source>
</evidence>
<comment type="caution">
    <text evidence="6">The sequence shown here is derived from an EMBL/GenBank/DDBJ whole genome shotgun (WGS) entry which is preliminary data.</text>
</comment>
<protein>
    <submittedName>
        <fullName evidence="6">Protein Shroom4</fullName>
    </submittedName>
</protein>
<name>A0ABQ9TEW7_SAGOE</name>
<dbReference type="InterPro" id="IPR027685">
    <property type="entry name" value="Shroom_fam"/>
</dbReference>
<comment type="subcellular location">
    <subcellularLocation>
        <location evidence="1">Cytoplasm</location>
        <location evidence="1">Cytoskeleton</location>
    </subcellularLocation>
</comment>
<gene>
    <name evidence="6" type="primary">SHROOM4_3</name>
    <name evidence="6" type="ORF">P7K49_038013</name>
</gene>
<sequence length="310" mass="34996">MDPELHFFEEKFSFMGWVSEKQLLSPTGFGEPKTIGSAATLVKPLDGEVKKQKCQQPLNSGAQMVILCFHRQEFQHFSPPPGAPGIPTSYSAYYNISVAKAELLNKLKDQPEMAEIGLGDEEVDHELAQKKVQLIESISRKLSVLREAQRGLLEDINANSALGEEVEANLKAVCKSNEFEKYRLFVGDLDKVVNLLLSLSGRLARVENALNSIDSEANQEKLVLIEKKQQLTGQLADAKELKEHVDRREKVVFGMVSRYLPQDQLQDYQHFVKMKSALIIEQRELEEKIKLGEEQLKCLRESLLLGPSNF</sequence>
<dbReference type="PANTHER" id="PTHR15012:SF35">
    <property type="entry name" value="PROTEIN SHROOM4"/>
    <property type="match status" value="1"/>
</dbReference>
<accession>A0ABQ9TEW7</accession>
<evidence type="ECO:0000259" key="5">
    <source>
        <dbReference type="PROSITE" id="PS51307"/>
    </source>
</evidence>
<proteinExistence type="inferred from homology"/>
<evidence type="ECO:0000256" key="2">
    <source>
        <dbReference type="ARBA" id="ARBA00006469"/>
    </source>
</evidence>
<reference evidence="6 7" key="1">
    <citation type="submission" date="2023-05" db="EMBL/GenBank/DDBJ databases">
        <title>B98-5 Cell Line De Novo Hybrid Assembly: An Optical Mapping Approach.</title>
        <authorList>
            <person name="Kananen K."/>
            <person name="Auerbach J.A."/>
            <person name="Kautto E."/>
            <person name="Blachly J.S."/>
        </authorList>
    </citation>
    <scope>NUCLEOTIDE SEQUENCE [LARGE SCALE GENOMIC DNA]</scope>
    <source>
        <strain evidence="6">B95-8</strain>
        <tissue evidence="6">Cell line</tissue>
    </source>
</reference>
<dbReference type="Gene3D" id="6.10.250.3120">
    <property type="match status" value="1"/>
</dbReference>
<keyword evidence="3" id="KW-0963">Cytoplasm</keyword>